<dbReference type="InterPro" id="IPR036028">
    <property type="entry name" value="SH3-like_dom_sf"/>
</dbReference>
<feature type="compositionally biased region" description="Polar residues" evidence="4">
    <location>
        <begin position="251"/>
        <end position="261"/>
    </location>
</feature>
<dbReference type="GO" id="GO:0005884">
    <property type="term" value="C:actin filament"/>
    <property type="evidence" value="ECO:0007669"/>
    <property type="project" value="TreeGrafter"/>
</dbReference>
<dbReference type="InterPro" id="IPR002108">
    <property type="entry name" value="ADF-H"/>
</dbReference>
<dbReference type="SUPFAM" id="SSF55753">
    <property type="entry name" value="Actin depolymerizing proteins"/>
    <property type="match status" value="1"/>
</dbReference>
<dbReference type="GO" id="GO:0030027">
    <property type="term" value="C:lamellipodium"/>
    <property type="evidence" value="ECO:0007669"/>
    <property type="project" value="TreeGrafter"/>
</dbReference>
<protein>
    <submittedName>
        <fullName evidence="7">Uncharacterized protein</fullName>
    </submittedName>
</protein>
<dbReference type="PROSITE" id="PS50002">
    <property type="entry name" value="SH3"/>
    <property type="match status" value="1"/>
</dbReference>
<dbReference type="GO" id="GO:0048812">
    <property type="term" value="P:neuron projection morphogenesis"/>
    <property type="evidence" value="ECO:0007669"/>
    <property type="project" value="TreeGrafter"/>
</dbReference>
<name>A0A3B4API4_9GOBI</name>
<evidence type="ECO:0000256" key="3">
    <source>
        <dbReference type="SAM" id="Coils"/>
    </source>
</evidence>
<evidence type="ECO:0000259" key="5">
    <source>
        <dbReference type="PROSITE" id="PS50002"/>
    </source>
</evidence>
<dbReference type="GO" id="GO:0051015">
    <property type="term" value="F:actin filament binding"/>
    <property type="evidence" value="ECO:0007669"/>
    <property type="project" value="TreeGrafter"/>
</dbReference>
<feature type="region of interest" description="Disordered" evidence="4">
    <location>
        <begin position="193"/>
        <end position="215"/>
    </location>
</feature>
<keyword evidence="8" id="KW-1185">Reference proteome</keyword>
<dbReference type="GO" id="GO:0030833">
    <property type="term" value="P:regulation of actin filament polymerization"/>
    <property type="evidence" value="ECO:0007669"/>
    <property type="project" value="TreeGrafter"/>
</dbReference>
<proteinExistence type="predicted"/>
<reference evidence="7" key="1">
    <citation type="submission" date="2025-08" db="UniProtKB">
        <authorList>
            <consortium name="Ensembl"/>
        </authorList>
    </citation>
    <scope>IDENTIFICATION</scope>
</reference>
<feature type="compositionally biased region" description="Pro residues" evidence="4">
    <location>
        <begin position="281"/>
        <end position="292"/>
    </location>
</feature>
<dbReference type="Pfam" id="PF14604">
    <property type="entry name" value="SH3_9"/>
    <property type="match status" value="1"/>
</dbReference>
<feature type="compositionally biased region" description="Acidic residues" evidence="4">
    <location>
        <begin position="507"/>
        <end position="524"/>
    </location>
</feature>
<dbReference type="GO" id="GO:0045773">
    <property type="term" value="P:positive regulation of axon extension"/>
    <property type="evidence" value="ECO:0007669"/>
    <property type="project" value="TreeGrafter"/>
</dbReference>
<accession>A0A3B4API4</accession>
<dbReference type="SUPFAM" id="SSF50044">
    <property type="entry name" value="SH3-domain"/>
    <property type="match status" value="1"/>
</dbReference>
<dbReference type="PROSITE" id="PS51263">
    <property type="entry name" value="ADF_H"/>
    <property type="match status" value="1"/>
</dbReference>
<dbReference type="InterPro" id="IPR029006">
    <property type="entry name" value="ADF-H/Gelsolin-like_dom_sf"/>
</dbReference>
<dbReference type="GO" id="GO:0030864">
    <property type="term" value="C:cortical actin cytoskeleton"/>
    <property type="evidence" value="ECO:0007669"/>
    <property type="project" value="TreeGrafter"/>
</dbReference>
<reference evidence="7" key="2">
    <citation type="submission" date="2025-09" db="UniProtKB">
        <authorList>
            <consortium name="Ensembl"/>
        </authorList>
    </citation>
    <scope>IDENTIFICATION</scope>
</reference>
<evidence type="ECO:0000256" key="2">
    <source>
        <dbReference type="PROSITE-ProRule" id="PRU00192"/>
    </source>
</evidence>
<dbReference type="Proteomes" id="UP000261520">
    <property type="component" value="Unplaced"/>
</dbReference>
<feature type="domain" description="ADF-H" evidence="6">
    <location>
        <begin position="5"/>
        <end position="138"/>
    </location>
</feature>
<dbReference type="PANTHER" id="PTHR10829">
    <property type="entry name" value="CORTACTIN AND DREBRIN"/>
    <property type="match status" value="1"/>
</dbReference>
<feature type="coiled-coil region" evidence="3">
    <location>
        <begin position="147"/>
        <end position="177"/>
    </location>
</feature>
<dbReference type="GO" id="GO:0030425">
    <property type="term" value="C:dendrite"/>
    <property type="evidence" value="ECO:0007669"/>
    <property type="project" value="TreeGrafter"/>
</dbReference>
<feature type="domain" description="SH3" evidence="5">
    <location>
        <begin position="578"/>
        <end position="636"/>
    </location>
</feature>
<feature type="compositionally biased region" description="Basic and acidic residues" evidence="4">
    <location>
        <begin position="370"/>
        <end position="388"/>
    </location>
</feature>
<evidence type="ECO:0000313" key="7">
    <source>
        <dbReference type="Ensembl" id="ENSPMGP00000018514.1"/>
    </source>
</evidence>
<dbReference type="Ensembl" id="ENSPMGT00000019751.1">
    <property type="protein sequence ID" value="ENSPMGP00000018514.1"/>
    <property type="gene ID" value="ENSPMGG00000015104.1"/>
</dbReference>
<evidence type="ECO:0000256" key="4">
    <source>
        <dbReference type="SAM" id="MobiDB-lite"/>
    </source>
</evidence>
<feature type="region of interest" description="Disordered" evidence="4">
    <location>
        <begin position="250"/>
        <end position="461"/>
    </location>
</feature>
<dbReference type="Gene3D" id="2.30.30.40">
    <property type="entry name" value="SH3 Domains"/>
    <property type="match status" value="1"/>
</dbReference>
<dbReference type="PANTHER" id="PTHR10829:SF9">
    <property type="entry name" value="ADF-H DOMAIN-CONTAINING PROTEIN"/>
    <property type="match status" value="1"/>
</dbReference>
<dbReference type="GO" id="GO:0061003">
    <property type="term" value="P:positive regulation of dendritic spine morphogenesis"/>
    <property type="evidence" value="ECO:0007669"/>
    <property type="project" value="TreeGrafter"/>
</dbReference>
<evidence type="ECO:0000259" key="6">
    <source>
        <dbReference type="PROSITE" id="PS51263"/>
    </source>
</evidence>
<feature type="coiled-coil region" evidence="3">
    <location>
        <begin position="468"/>
        <end position="495"/>
    </location>
</feature>
<dbReference type="Pfam" id="PF00241">
    <property type="entry name" value="Cofilin_ADF"/>
    <property type="match status" value="1"/>
</dbReference>
<feature type="compositionally biased region" description="Acidic residues" evidence="4">
    <location>
        <begin position="438"/>
        <end position="451"/>
    </location>
</feature>
<sequence>MSARTINLDTYSLSLLTAKEDIINPRSSINWALFIYDGISNKLRLAESGAGGVAELASKFHIAKPQYGLCRMGSPESGSPRTAMIIWMGQDVDDYRRTECATHIPAIKNFFKLYLYCHPLKQGTNYRKTNAAMEMRLANRDSFWARAERKEEERKRAAEERRRLERERALKEKQDEAAALVSQRTMNPREFFRQLSSSSSQSPTSPSRSGKPFRRYQRSLTDTAFIFSKAEENSATSPCSSPLVSPFSRAAPSSFNRATSPPTSPVFHSSTSPQRTTLSPPLSPLRPAPPSSVLPSVPLANIQVRGRARSPSEPTAPPASPTLPSTVGTSSDEAIPGLPPIVAEHNTFSFEQSVSPPAPRASLPDQAISGERRTTGRKNRVCEIKEDSVVQTVLVEEDEEEEEDVKEKEDTQPKTEPQPDPEESAEENETRTQLEQVETIEEEEVTEPEETSAEKEQDQTEKRVMEEVHGVMENTEDTEAEVKEAEEETEQIMEEEHVYVTSKEPEQQENEEMIAEDGPDESESNEPALLTQHEECSEIIGKLSTKRINLTLKQPGLEKCHLTSRFITVFTLQCMINQSSPCYFVVFYIEDESELSFELGDIIRDVEAVDKGWWRGWSQDGRQGLFPANYVETISPQ</sequence>
<dbReference type="GO" id="GO:0030427">
    <property type="term" value="C:site of polarized growth"/>
    <property type="evidence" value="ECO:0007669"/>
    <property type="project" value="TreeGrafter"/>
</dbReference>
<feature type="region of interest" description="Disordered" evidence="4">
    <location>
        <begin position="500"/>
        <end position="528"/>
    </location>
</feature>
<feature type="compositionally biased region" description="Acidic residues" evidence="4">
    <location>
        <begin position="395"/>
        <end position="404"/>
    </location>
</feature>
<keyword evidence="1 2" id="KW-0728">SH3 domain</keyword>
<dbReference type="AlphaFoldDB" id="A0A3B4API4"/>
<dbReference type="GO" id="GO:0045211">
    <property type="term" value="C:postsynaptic membrane"/>
    <property type="evidence" value="ECO:0007669"/>
    <property type="project" value="TreeGrafter"/>
</dbReference>
<dbReference type="SMART" id="SM00326">
    <property type="entry name" value="SH3"/>
    <property type="match status" value="1"/>
</dbReference>
<feature type="compositionally biased region" description="Basic and acidic residues" evidence="4">
    <location>
        <begin position="452"/>
        <end position="461"/>
    </location>
</feature>
<dbReference type="InterPro" id="IPR001452">
    <property type="entry name" value="SH3_domain"/>
</dbReference>
<dbReference type="GO" id="GO:0014069">
    <property type="term" value="C:postsynaptic density"/>
    <property type="evidence" value="ECO:0007669"/>
    <property type="project" value="TreeGrafter"/>
</dbReference>
<feature type="compositionally biased region" description="Polar residues" evidence="4">
    <location>
        <begin position="346"/>
        <end position="355"/>
    </location>
</feature>
<organism evidence="7 8">
    <name type="scientific">Periophthalmus magnuspinnatus</name>
    <dbReference type="NCBI Taxonomy" id="409849"/>
    <lineage>
        <taxon>Eukaryota</taxon>
        <taxon>Metazoa</taxon>
        <taxon>Chordata</taxon>
        <taxon>Craniata</taxon>
        <taxon>Vertebrata</taxon>
        <taxon>Euteleostomi</taxon>
        <taxon>Actinopterygii</taxon>
        <taxon>Neopterygii</taxon>
        <taxon>Teleostei</taxon>
        <taxon>Neoteleostei</taxon>
        <taxon>Acanthomorphata</taxon>
        <taxon>Gobiaria</taxon>
        <taxon>Gobiiformes</taxon>
        <taxon>Gobioidei</taxon>
        <taxon>Gobiidae</taxon>
        <taxon>Oxudercinae</taxon>
        <taxon>Periophthalmus</taxon>
    </lineage>
</organism>
<dbReference type="STRING" id="409849.ENSPMGP00000018514"/>
<feature type="compositionally biased region" description="Low complexity" evidence="4">
    <location>
        <begin position="193"/>
        <end position="209"/>
    </location>
</feature>
<evidence type="ECO:0000256" key="1">
    <source>
        <dbReference type="ARBA" id="ARBA00022443"/>
    </source>
</evidence>
<keyword evidence="3" id="KW-0175">Coiled coil</keyword>
<evidence type="ECO:0000313" key="8">
    <source>
        <dbReference type="Proteomes" id="UP000261520"/>
    </source>
</evidence>
<dbReference type="Gene3D" id="3.40.20.10">
    <property type="entry name" value="Severin"/>
    <property type="match status" value="1"/>
</dbReference>
<dbReference type="PRINTS" id="PR00452">
    <property type="entry name" value="SH3DOMAIN"/>
</dbReference>
<feature type="compositionally biased region" description="Low complexity" evidence="4">
    <location>
        <begin position="269"/>
        <end position="280"/>
    </location>
</feature>
<dbReference type="GO" id="GO:0098974">
    <property type="term" value="P:postsynaptic actin cytoskeleton organization"/>
    <property type="evidence" value="ECO:0007669"/>
    <property type="project" value="TreeGrafter"/>
</dbReference>